<keyword evidence="4" id="KW-1185">Reference proteome</keyword>
<keyword evidence="2" id="KW-0812">Transmembrane</keyword>
<proteinExistence type="predicted"/>
<organism evidence="3 4">
    <name type="scientific">Athene cunicularia</name>
    <name type="common">Burrowing owl</name>
    <name type="synonym">Speotyto cunicularia</name>
    <dbReference type="NCBI Taxonomy" id="194338"/>
    <lineage>
        <taxon>Eukaryota</taxon>
        <taxon>Metazoa</taxon>
        <taxon>Chordata</taxon>
        <taxon>Craniata</taxon>
        <taxon>Vertebrata</taxon>
        <taxon>Euteleostomi</taxon>
        <taxon>Archelosauria</taxon>
        <taxon>Archosauria</taxon>
        <taxon>Dinosauria</taxon>
        <taxon>Saurischia</taxon>
        <taxon>Theropoda</taxon>
        <taxon>Coelurosauria</taxon>
        <taxon>Aves</taxon>
        <taxon>Neognathae</taxon>
        <taxon>Neoaves</taxon>
        <taxon>Telluraves</taxon>
        <taxon>Strigiformes</taxon>
        <taxon>Strigidae</taxon>
        <taxon>Athene</taxon>
    </lineage>
</organism>
<name>A0A663MSM8_ATHCN</name>
<evidence type="ECO:0000256" key="1">
    <source>
        <dbReference type="SAM" id="MobiDB-lite"/>
    </source>
</evidence>
<feature type="transmembrane region" description="Helical" evidence="2">
    <location>
        <begin position="144"/>
        <end position="166"/>
    </location>
</feature>
<keyword evidence="2" id="KW-0472">Membrane</keyword>
<evidence type="ECO:0000313" key="3">
    <source>
        <dbReference type="Ensembl" id="ENSACUP00000015485.1"/>
    </source>
</evidence>
<sequence>MAAELAQCHPFSGNATAPCDRGSGYMLRGPCARARQCGKARGDYPDPQEQTAGSDRRRECQDYRLGSSTPPPALHNSDFQHFFPPLNVILPQWSQHNGCFHTLQDKGRRLRHDTAPEMRTIKTATEKTSTTNPLCPFSMPGATWASVAAEGVCVGLSFFFFFWVFFSEKDTE</sequence>
<dbReference type="Proteomes" id="UP000472269">
    <property type="component" value="Unplaced"/>
</dbReference>
<reference evidence="3" key="1">
    <citation type="submission" date="2025-08" db="UniProtKB">
        <authorList>
            <consortium name="Ensembl"/>
        </authorList>
    </citation>
    <scope>IDENTIFICATION</scope>
</reference>
<feature type="region of interest" description="Disordered" evidence="1">
    <location>
        <begin position="37"/>
        <end position="70"/>
    </location>
</feature>
<dbReference type="AlphaFoldDB" id="A0A663MSM8"/>
<evidence type="ECO:0000256" key="2">
    <source>
        <dbReference type="SAM" id="Phobius"/>
    </source>
</evidence>
<dbReference type="Ensembl" id="ENSACUT00000016529.1">
    <property type="protein sequence ID" value="ENSACUP00000015485.1"/>
    <property type="gene ID" value="ENSACUG00000010408.1"/>
</dbReference>
<keyword evidence="2" id="KW-1133">Transmembrane helix</keyword>
<accession>A0A663MSM8</accession>
<evidence type="ECO:0000313" key="4">
    <source>
        <dbReference type="Proteomes" id="UP000472269"/>
    </source>
</evidence>
<protein>
    <submittedName>
        <fullName evidence="3">Uncharacterized protein</fullName>
    </submittedName>
</protein>
<dbReference type="OMA" id="QHNGCFH"/>
<reference evidence="3" key="2">
    <citation type="submission" date="2025-09" db="UniProtKB">
        <authorList>
            <consortium name="Ensembl"/>
        </authorList>
    </citation>
    <scope>IDENTIFICATION</scope>
</reference>